<keyword evidence="1" id="KW-1133">Transmembrane helix</keyword>
<dbReference type="KEGG" id="aoe:Clos_1414"/>
<dbReference type="Pfam" id="PF18910">
    <property type="entry name" value="DUF5665"/>
    <property type="match status" value="1"/>
</dbReference>
<name>A8MH71_ALKOO</name>
<evidence type="ECO:0000256" key="1">
    <source>
        <dbReference type="SAM" id="Phobius"/>
    </source>
</evidence>
<feature type="transmembrane region" description="Helical" evidence="1">
    <location>
        <begin position="59"/>
        <end position="81"/>
    </location>
</feature>
<dbReference type="AlphaFoldDB" id="A8MH71"/>
<keyword evidence="1" id="KW-0812">Transmembrane</keyword>
<dbReference type="eggNOG" id="ENOG5032Z2B">
    <property type="taxonomic scope" value="Bacteria"/>
</dbReference>
<evidence type="ECO:0000313" key="2">
    <source>
        <dbReference type="EMBL" id="ABW18958.1"/>
    </source>
</evidence>
<proteinExistence type="predicted"/>
<dbReference type="Proteomes" id="UP000000269">
    <property type="component" value="Chromosome"/>
</dbReference>
<dbReference type="HOGENOM" id="CLU_155870_2_0_9"/>
<gene>
    <name evidence="2" type="ordered locus">Clos_1414</name>
</gene>
<dbReference type="STRING" id="350688.Clos_1414"/>
<dbReference type="InterPro" id="IPR043723">
    <property type="entry name" value="DUF5665"/>
</dbReference>
<keyword evidence="1" id="KW-0472">Membrane</keyword>
<accession>A8MH71</accession>
<protein>
    <submittedName>
        <fullName evidence="2">Uncharacterized protein</fullName>
    </submittedName>
</protein>
<keyword evidence="3" id="KW-1185">Reference proteome</keyword>
<sequence length="105" mass="11990">MEGTMSKDRDNLVEEIAKEITNMSHVERLSRKMDNMRIAEYTEMITNPKRIIWMNFIAGLARGLGMGIGFTILAGIVIYLLQSWVKLPFIGKVIADLLDIIDAYR</sequence>
<reference evidence="3" key="1">
    <citation type="submission" date="2007-10" db="EMBL/GenBank/DDBJ databases">
        <title>Complete genome of Alkaliphilus oremlandii OhILAs.</title>
        <authorList>
            <person name="Copeland A."/>
            <person name="Lucas S."/>
            <person name="Lapidus A."/>
            <person name="Barry K."/>
            <person name="Detter J.C."/>
            <person name="Glavina del Rio T."/>
            <person name="Hammon N."/>
            <person name="Israni S."/>
            <person name="Dalin E."/>
            <person name="Tice H."/>
            <person name="Pitluck S."/>
            <person name="Chain P."/>
            <person name="Malfatti S."/>
            <person name="Shin M."/>
            <person name="Vergez L."/>
            <person name="Schmutz J."/>
            <person name="Larimer F."/>
            <person name="Land M."/>
            <person name="Hauser L."/>
            <person name="Kyrpides N."/>
            <person name="Mikhailova N."/>
            <person name="Stolz J.F."/>
            <person name="Dawson A."/>
            <person name="Fisher E."/>
            <person name="Crable B."/>
            <person name="Perera E."/>
            <person name="Lisak J."/>
            <person name="Ranganathan M."/>
            <person name="Basu P."/>
            <person name="Richardson P."/>
        </authorList>
    </citation>
    <scope>NUCLEOTIDE SEQUENCE [LARGE SCALE GENOMIC DNA]</scope>
    <source>
        <strain evidence="3">OhILAs</strain>
    </source>
</reference>
<organism evidence="2 3">
    <name type="scientific">Alkaliphilus oremlandii (strain OhILAs)</name>
    <name type="common">Clostridium oremlandii (strain OhILAs)</name>
    <dbReference type="NCBI Taxonomy" id="350688"/>
    <lineage>
        <taxon>Bacteria</taxon>
        <taxon>Bacillati</taxon>
        <taxon>Bacillota</taxon>
        <taxon>Clostridia</taxon>
        <taxon>Peptostreptococcales</taxon>
        <taxon>Natronincolaceae</taxon>
        <taxon>Alkaliphilus</taxon>
    </lineage>
</organism>
<evidence type="ECO:0000313" key="3">
    <source>
        <dbReference type="Proteomes" id="UP000000269"/>
    </source>
</evidence>
<dbReference type="EMBL" id="CP000853">
    <property type="protein sequence ID" value="ABW18958.1"/>
    <property type="molecule type" value="Genomic_DNA"/>
</dbReference>